<proteinExistence type="predicted"/>
<keyword evidence="2" id="KW-1185">Reference proteome</keyword>
<dbReference type="RefSeq" id="WP_314207806.1">
    <property type="nucleotide sequence ID" value="NZ_JAVTLL010000056.1"/>
</dbReference>
<accession>A0ABU3M9R0</accession>
<dbReference type="Proteomes" id="UP001257948">
    <property type="component" value="Unassembled WGS sequence"/>
</dbReference>
<evidence type="ECO:0000313" key="1">
    <source>
        <dbReference type="EMBL" id="MDT7847627.1"/>
    </source>
</evidence>
<comment type="caution">
    <text evidence="1">The sequence shown here is derived from an EMBL/GenBank/DDBJ whole genome shotgun (WGS) entry which is preliminary data.</text>
</comment>
<sequence length="137" mass="14285">MTSLLDDVRTSADWIASALDSSGYQADFSPGSLRDVERFMTERSNSGAAVEGGLLAAGLGARLFGVGCYVGETIGLSLGGAWEADDTDPAGELNVSLRLASGSVIWPVQRVVKRFQNGPEDSLTAYAVFLGLDVPVG</sequence>
<organism evidence="1 2">
    <name type="scientific">Streptomyces justiciae</name>
    <dbReference type="NCBI Taxonomy" id="2780140"/>
    <lineage>
        <taxon>Bacteria</taxon>
        <taxon>Bacillati</taxon>
        <taxon>Actinomycetota</taxon>
        <taxon>Actinomycetes</taxon>
        <taxon>Kitasatosporales</taxon>
        <taxon>Streptomycetaceae</taxon>
        <taxon>Streptomyces</taxon>
    </lineage>
</organism>
<protein>
    <submittedName>
        <fullName evidence="1">Uncharacterized protein</fullName>
    </submittedName>
</protein>
<evidence type="ECO:0000313" key="2">
    <source>
        <dbReference type="Proteomes" id="UP001257948"/>
    </source>
</evidence>
<name>A0ABU3M9R0_9ACTN</name>
<dbReference type="EMBL" id="JAVTLL010000056">
    <property type="protein sequence ID" value="MDT7847627.1"/>
    <property type="molecule type" value="Genomic_DNA"/>
</dbReference>
<gene>
    <name evidence="1" type="ORF">RQC66_43655</name>
</gene>
<reference evidence="2" key="1">
    <citation type="submission" date="2023-07" db="EMBL/GenBank/DDBJ databases">
        <title>Draft genome sequence of the endophytic actinobacterium Streptomyces justiciae WPN32, a potential antibiotic producer.</title>
        <authorList>
            <person name="Yasawong M."/>
            <person name="Pana W."/>
            <person name="Ganta P."/>
            <person name="Santapan N."/>
            <person name="Songngamsuk T."/>
            <person name="Phatcharaharikarn M."/>
            <person name="Kerdtoob S."/>
            <person name="Nantapong N."/>
        </authorList>
    </citation>
    <scope>NUCLEOTIDE SEQUENCE [LARGE SCALE GENOMIC DNA]</scope>
    <source>
        <strain evidence="2">WPN32</strain>
    </source>
</reference>